<keyword evidence="4" id="KW-0456">Lyase</keyword>
<evidence type="ECO:0000256" key="4">
    <source>
        <dbReference type="ARBA" id="ARBA00023239"/>
    </source>
</evidence>
<dbReference type="PANTHER" id="PTHR33337:SF33">
    <property type="entry name" value="CENP-V_GFA DOMAIN-CONTAINING PROTEIN"/>
    <property type="match status" value="1"/>
</dbReference>
<dbReference type="Pfam" id="PF04828">
    <property type="entry name" value="GFA"/>
    <property type="match status" value="1"/>
</dbReference>
<accession>A0A068SXI8</accession>
<dbReference type="GO" id="GO:0046872">
    <property type="term" value="F:metal ion binding"/>
    <property type="evidence" value="ECO:0007669"/>
    <property type="project" value="UniProtKB-KW"/>
</dbReference>
<sequence length="161" mass="18232">MSEIFEGGCFCGQVRYRMHGRPMFIHCCHCTDCQQQTGGAFAINALIEADRVEVTGTEPIAIAMKTASGLPHDIYRCLECQTAVWSDYGRRKWMLFIRVQTLERRGEFSPDVHIFTRSKVAWVGLPEGANVFENYYSSTAMWPAESVARRETARIKAGADR</sequence>
<keyword evidence="7" id="KW-1185">Reference proteome</keyword>
<evidence type="ECO:0000313" key="7">
    <source>
        <dbReference type="Proteomes" id="UP000028181"/>
    </source>
</evidence>
<proteinExistence type="inferred from homology"/>
<dbReference type="SUPFAM" id="SSF51316">
    <property type="entry name" value="Mss4-like"/>
    <property type="match status" value="1"/>
</dbReference>
<protein>
    <submittedName>
        <fullName evidence="6">Glutathione-dependent formaldehyde-activating, GFA</fullName>
    </submittedName>
</protein>
<dbReference type="KEGG" id="ngg:RG540_PA02240"/>
<evidence type="ECO:0000313" key="6">
    <source>
        <dbReference type="EMBL" id="CDN50903.1"/>
    </source>
</evidence>
<dbReference type="OrthoDB" id="9807246at2"/>
<evidence type="ECO:0000256" key="2">
    <source>
        <dbReference type="ARBA" id="ARBA00022723"/>
    </source>
</evidence>
<dbReference type="EMBL" id="HG938354">
    <property type="protein sequence ID" value="CDN50903.1"/>
    <property type="molecule type" value="Genomic_DNA"/>
</dbReference>
<organism evidence="6 7">
    <name type="scientific">Neorhizobium galegae bv. orientalis str. HAMBI 540</name>
    <dbReference type="NCBI Taxonomy" id="1028800"/>
    <lineage>
        <taxon>Bacteria</taxon>
        <taxon>Pseudomonadati</taxon>
        <taxon>Pseudomonadota</taxon>
        <taxon>Alphaproteobacteria</taxon>
        <taxon>Hyphomicrobiales</taxon>
        <taxon>Rhizobiaceae</taxon>
        <taxon>Rhizobium/Agrobacterium group</taxon>
        <taxon>Neorhizobium</taxon>
    </lineage>
</organism>
<dbReference type="HOGENOM" id="CLU_055491_6_1_5"/>
<dbReference type="Gene3D" id="3.90.1590.10">
    <property type="entry name" value="glutathione-dependent formaldehyde- activating enzyme (gfa)"/>
    <property type="match status" value="1"/>
</dbReference>
<dbReference type="Proteomes" id="UP000028181">
    <property type="component" value="Plasmid pHAMBI540a"/>
</dbReference>
<feature type="domain" description="CENP-V/GFA" evidence="5">
    <location>
        <begin position="5"/>
        <end position="133"/>
    </location>
</feature>
<evidence type="ECO:0000256" key="1">
    <source>
        <dbReference type="ARBA" id="ARBA00005495"/>
    </source>
</evidence>
<geneLocation type="plasmid" evidence="7">
    <name>II</name>
</geneLocation>
<comment type="similarity">
    <text evidence="1">Belongs to the Gfa family.</text>
</comment>
<dbReference type="eggNOG" id="COG3791">
    <property type="taxonomic scope" value="Bacteria"/>
</dbReference>
<dbReference type="PANTHER" id="PTHR33337">
    <property type="entry name" value="GFA DOMAIN-CONTAINING PROTEIN"/>
    <property type="match status" value="1"/>
</dbReference>
<reference evidence="7" key="1">
    <citation type="journal article" date="2014" name="BMC Genomics">
        <title>Genome sequencing of two Neorhizobium galegae strains reveals a noeT gene responsible for the unusual acetylation of the nodulation factors.</title>
        <authorList>
            <person name="Osterman J."/>
            <person name="Marsh J."/>
            <person name="Laine P.K."/>
            <person name="Zeng Z."/>
            <person name="Alatalo E."/>
            <person name="Sullivan J.T."/>
            <person name="Young J.P."/>
            <person name="Thomas-Oates J."/>
            <person name="Paulin L."/>
            <person name="Lindstrom K."/>
        </authorList>
    </citation>
    <scope>NUCLEOTIDE SEQUENCE [LARGE SCALE GENOMIC DNA]</scope>
    <source>
        <strain evidence="7">HAMBI 540</strain>
    </source>
</reference>
<dbReference type="PROSITE" id="PS51891">
    <property type="entry name" value="CENP_V_GFA"/>
    <property type="match status" value="1"/>
</dbReference>
<keyword evidence="3" id="KW-0862">Zinc</keyword>
<dbReference type="InterPro" id="IPR006913">
    <property type="entry name" value="CENP-V/GFA"/>
</dbReference>
<dbReference type="InterPro" id="IPR011057">
    <property type="entry name" value="Mss4-like_sf"/>
</dbReference>
<dbReference type="GeneID" id="24261268"/>
<name>A0A068SXI8_NEOGA</name>
<dbReference type="GO" id="GO:0016846">
    <property type="term" value="F:carbon-sulfur lyase activity"/>
    <property type="evidence" value="ECO:0007669"/>
    <property type="project" value="InterPro"/>
</dbReference>
<gene>
    <name evidence="6" type="ORF">RG540_PA02240</name>
</gene>
<dbReference type="AlphaFoldDB" id="A0A068SXI8"/>
<evidence type="ECO:0000256" key="3">
    <source>
        <dbReference type="ARBA" id="ARBA00022833"/>
    </source>
</evidence>
<dbReference type="PATRIC" id="fig|1028800.3.peg.4835"/>
<keyword evidence="2" id="KW-0479">Metal-binding</keyword>
<evidence type="ECO:0000259" key="5">
    <source>
        <dbReference type="PROSITE" id="PS51891"/>
    </source>
</evidence>
<dbReference type="RefSeq" id="WP_041364044.1">
    <property type="nucleotide sequence ID" value="NZ_HG938354.1"/>
</dbReference>
<keyword evidence="6" id="KW-0614">Plasmid</keyword>